<dbReference type="PANTHER" id="PTHR37478">
    <property type="match status" value="1"/>
</dbReference>
<dbReference type="Gene3D" id="1.10.10.10">
    <property type="entry name" value="Winged helix-like DNA-binding domain superfamily/Winged helix DNA-binding domain"/>
    <property type="match status" value="1"/>
</dbReference>
<dbReference type="InterPro" id="IPR013324">
    <property type="entry name" value="RNA_pol_sigma_r3/r4-like"/>
</dbReference>
<accession>A0A8G1A1R5</accession>
<dbReference type="EMBL" id="CP037968">
    <property type="protein sequence ID" value="QYZ79431.1"/>
    <property type="molecule type" value="Genomic_DNA"/>
</dbReference>
<organism evidence="3 4">
    <name type="scientific">Methanofollis formosanus</name>
    <dbReference type="NCBI Taxonomy" id="299308"/>
    <lineage>
        <taxon>Archaea</taxon>
        <taxon>Methanobacteriati</taxon>
        <taxon>Methanobacteriota</taxon>
        <taxon>Stenosarchaea group</taxon>
        <taxon>Methanomicrobia</taxon>
        <taxon>Methanomicrobiales</taxon>
        <taxon>Methanomicrobiaceae</taxon>
        <taxon>Methanofollis</taxon>
    </lineage>
</organism>
<proteinExistence type="inferred from homology"/>
<reference evidence="3" key="1">
    <citation type="journal article" date="2005" name="Int. J. Syst. Evol. Microbiol.">
        <title>Methanofollis formosanus sp. nov., isolated from a fish pond.</title>
        <authorList>
            <person name="Wu S.Y."/>
            <person name="Chen S.C."/>
            <person name="Lai M.C."/>
        </authorList>
    </citation>
    <scope>NUCLEOTIDE SEQUENCE</scope>
    <source>
        <strain evidence="3">ML15</strain>
    </source>
</reference>
<protein>
    <recommendedName>
        <fullName evidence="2">UPF0251 protein E2N92_08300</fullName>
    </recommendedName>
</protein>
<dbReference type="InterPro" id="IPR002852">
    <property type="entry name" value="UPF0251"/>
</dbReference>
<dbReference type="HAMAP" id="MF_00674">
    <property type="entry name" value="UPF0251"/>
    <property type="match status" value="1"/>
</dbReference>
<dbReference type="SUPFAM" id="SSF88659">
    <property type="entry name" value="Sigma3 and sigma4 domains of RNA polymerase sigma factors"/>
    <property type="match status" value="1"/>
</dbReference>
<dbReference type="InterPro" id="IPR036388">
    <property type="entry name" value="WH-like_DNA-bd_sf"/>
</dbReference>
<dbReference type="RefSeq" id="WP_220680737.1">
    <property type="nucleotide sequence ID" value="NZ_CP037968.1"/>
</dbReference>
<comment type="similarity">
    <text evidence="1 2">Belongs to the UPF0251 family.</text>
</comment>
<dbReference type="PANTHER" id="PTHR37478:SF2">
    <property type="entry name" value="UPF0251 PROTEIN TK0562"/>
    <property type="match status" value="1"/>
</dbReference>
<sequence>MDDSGEGRWCGRGRGRPRAQRMIRGGASFRCFGPLCGRPGEVVLLLPEEVEALRLVDLEGLDQTAAAEAVGVSRKTLWRDLHEARRKVADALVHGKAIRIAGCGRSQGEGCPGVDGPEE</sequence>
<evidence type="ECO:0000313" key="3">
    <source>
        <dbReference type="EMBL" id="QYZ79431.1"/>
    </source>
</evidence>
<evidence type="ECO:0000256" key="1">
    <source>
        <dbReference type="ARBA" id="ARBA00009350"/>
    </source>
</evidence>
<dbReference type="AlphaFoldDB" id="A0A8G1A1R5"/>
<evidence type="ECO:0000256" key="2">
    <source>
        <dbReference type="HAMAP-Rule" id="MF_00674"/>
    </source>
</evidence>
<reference evidence="3" key="2">
    <citation type="submission" date="2019-03" db="EMBL/GenBank/DDBJ databases">
        <authorList>
            <person name="Chen S.-C."/>
            <person name="Wu S.-Y."/>
            <person name="Lai M.-C."/>
        </authorList>
    </citation>
    <scope>NUCLEOTIDE SEQUENCE</scope>
    <source>
        <strain evidence="3">ML15</strain>
    </source>
</reference>
<dbReference type="Proteomes" id="UP000826709">
    <property type="component" value="Chromosome"/>
</dbReference>
<dbReference type="OrthoDB" id="74471at2157"/>
<dbReference type="KEGG" id="mfk:E2N92_08300"/>
<gene>
    <name evidence="3" type="ORF">E2N92_08300</name>
</gene>
<evidence type="ECO:0000313" key="4">
    <source>
        <dbReference type="Proteomes" id="UP000826709"/>
    </source>
</evidence>
<name>A0A8G1A1R5_9EURY</name>
<dbReference type="Pfam" id="PF02001">
    <property type="entry name" value="DUF134"/>
    <property type="match status" value="1"/>
</dbReference>
<keyword evidence="4" id="KW-1185">Reference proteome</keyword>